<evidence type="ECO:0000256" key="1">
    <source>
        <dbReference type="SAM" id="MobiDB-lite"/>
    </source>
</evidence>
<gene>
    <name evidence="2" type="ORF">SSRG_02890</name>
</gene>
<sequence length="639" mass="72344">MCAHPPGRPVLVPTLLGHESQRSVLHGAPFLYSTWSTQFSPVSRVCARKIMKCHYVCVPSARLVSVSSSQPGMNSSHTGCGEVSTDGTTIAMHRWSPLNDRQLALLTRIGDGADPVTSDSPEFALTARALKERRLITMPKQDGKWQAEITDAGRFYLEHGHHPDRPEPASRKQRSAGSEQRTRPTPAPQKQDTAPSTTKPAQQRTAKPPQASPAEIGAALIAEVQQAGRFLRIPNPSDQERARYRRAFDAARQCAPEGYHLKYSGRAKGDFFLGLLRVSGEDDTEWNRIRLARSRVISDVEDVIAAVTADHSAFEISEEVLPRVLSLLRLLAEQALARHGEITVSKKRKQPRPLLTVHGRTYEVGFRERQKQVRYVPKQPGQRTYDWQRVTPAHRFEPSGELEMLISEHSGYGYGHSYGWKKESADTAKKPLEEQVGSVFRALKARAEEQERARLEREAEQRRLREERERQEAERRRLEAEREERERREWESAVSVASIKAVHAAQAKHFGTALEQWKVAGEIRVFCVALDEAAATSDNAVEAERLREWSAWGKAEADRLDPTMNGKGLASLDFHMEPTGDQLRPFLGGWNPYRPEREQPAARPEPPKPDPEPWRGSIDARQDQGWRYGRQGRAQWWRR</sequence>
<dbReference type="EMBL" id="GG657758">
    <property type="protein sequence ID" value="EFL40085.1"/>
    <property type="molecule type" value="Genomic_DNA"/>
</dbReference>
<accession>D9Y1K2</accession>
<evidence type="ECO:0000313" key="3">
    <source>
        <dbReference type="Proteomes" id="UP000002968"/>
    </source>
</evidence>
<reference evidence="2" key="1">
    <citation type="submission" date="2009-02" db="EMBL/GenBank/DDBJ databases">
        <title>Annotation of Streptomyces griseoflavus strain Tu4000.</title>
        <authorList>
            <consortium name="The Broad Institute Genome Sequencing Platform"/>
            <consortium name="Broad Institute Microbial Sequencing Center"/>
            <person name="Fischbach M."/>
            <person name="Godfrey P."/>
            <person name="Ward D."/>
            <person name="Young S."/>
            <person name="Zeng Q."/>
            <person name="Koehrsen M."/>
            <person name="Alvarado L."/>
            <person name="Berlin A.M."/>
            <person name="Bochicchio J."/>
            <person name="Borenstein D."/>
            <person name="Chapman S.B."/>
            <person name="Chen Z."/>
            <person name="Engels R."/>
            <person name="Freedman E."/>
            <person name="Gellesch M."/>
            <person name="Goldberg J."/>
            <person name="Griggs A."/>
            <person name="Gujja S."/>
            <person name="Heilman E.R."/>
            <person name="Heiman D.I."/>
            <person name="Hepburn T.A."/>
            <person name="Howarth C."/>
            <person name="Jen D."/>
            <person name="Larson L."/>
            <person name="Lewis B."/>
            <person name="Mehta T."/>
            <person name="Park D."/>
            <person name="Pearson M."/>
            <person name="Richards J."/>
            <person name="Roberts A."/>
            <person name="Saif S."/>
            <person name="Shea T.D."/>
            <person name="Shenoy N."/>
            <person name="Sisk P."/>
            <person name="Stolte C."/>
            <person name="Sykes S.N."/>
            <person name="Thomson T."/>
            <person name="Walk T."/>
            <person name="White J."/>
            <person name="Yandava C."/>
            <person name="Straight P."/>
            <person name="Clardy J."/>
            <person name="Hung D."/>
            <person name="Kolter R."/>
            <person name="Mekalanos J."/>
            <person name="Walker S."/>
            <person name="Walsh C.T."/>
            <person name="Wieland-Brown L.C."/>
            <person name="Haas B."/>
            <person name="Nusbaum C."/>
            <person name="Birren B."/>
        </authorList>
    </citation>
    <scope>NUCLEOTIDE SEQUENCE [LARGE SCALE GENOMIC DNA]</scope>
    <source>
        <strain evidence="2">Tu4000</strain>
    </source>
</reference>
<dbReference type="eggNOG" id="COG2268">
    <property type="taxonomic scope" value="Bacteria"/>
</dbReference>
<feature type="compositionally biased region" description="Basic and acidic residues" evidence="1">
    <location>
        <begin position="594"/>
        <end position="624"/>
    </location>
</feature>
<feature type="region of interest" description="Disordered" evidence="1">
    <location>
        <begin position="457"/>
        <end position="484"/>
    </location>
</feature>
<dbReference type="Proteomes" id="UP000002968">
    <property type="component" value="Unassembled WGS sequence"/>
</dbReference>
<feature type="region of interest" description="Disordered" evidence="1">
    <location>
        <begin position="157"/>
        <end position="212"/>
    </location>
</feature>
<feature type="compositionally biased region" description="Polar residues" evidence="1">
    <location>
        <begin position="188"/>
        <end position="205"/>
    </location>
</feature>
<evidence type="ECO:0000313" key="2">
    <source>
        <dbReference type="EMBL" id="EFL40085.1"/>
    </source>
</evidence>
<keyword evidence="3" id="KW-1185">Reference proteome</keyword>
<organism evidence="2 3">
    <name type="scientific">Streptomyces griseoflavus Tu4000</name>
    <dbReference type="NCBI Taxonomy" id="467200"/>
    <lineage>
        <taxon>Bacteria</taxon>
        <taxon>Bacillati</taxon>
        <taxon>Actinomycetota</taxon>
        <taxon>Actinomycetes</taxon>
        <taxon>Kitasatosporales</taxon>
        <taxon>Streptomycetaceae</taxon>
        <taxon>Streptomyces</taxon>
    </lineage>
</organism>
<dbReference type="STRING" id="467200.SSRG_02890"/>
<feature type="region of interest" description="Disordered" evidence="1">
    <location>
        <begin position="585"/>
        <end position="639"/>
    </location>
</feature>
<name>D9Y1K2_9ACTN</name>
<dbReference type="HOGENOM" id="CLU_028805_0_0_11"/>
<proteinExistence type="predicted"/>
<dbReference type="AlphaFoldDB" id="D9Y1K2"/>
<feature type="compositionally biased region" description="Basic and acidic residues" evidence="1">
    <location>
        <begin position="157"/>
        <end position="170"/>
    </location>
</feature>
<protein>
    <submittedName>
        <fullName evidence="2">PE-PGRS family protein</fullName>
    </submittedName>
</protein>